<sequence>MPTLGALPREPAVPVNPQLVHSAAATASIPLLRSQAITLGHDRYAARGATVLVARDRRLKRGQPRESAVPGIETTYAALVLGLSSVNNAESDPIYIWDSSHCNMESKWSVRNITPGAIAASAVLARFAASTDAAFQPVGKTINIEYQHDFEYYLKYFHKGLRNKAPSVLDIFKQWDTVFYQDLSEFPKQVSKAGSY</sequence>
<accession>A0A0C9USX3</accession>
<name>A0A0C9USX3_SPHS4</name>
<reference evidence="1 2" key="1">
    <citation type="submission" date="2014-06" db="EMBL/GenBank/DDBJ databases">
        <title>Evolutionary Origins and Diversification of the Mycorrhizal Mutualists.</title>
        <authorList>
            <consortium name="DOE Joint Genome Institute"/>
            <consortium name="Mycorrhizal Genomics Consortium"/>
            <person name="Kohler A."/>
            <person name="Kuo A."/>
            <person name="Nagy L.G."/>
            <person name="Floudas D."/>
            <person name="Copeland A."/>
            <person name="Barry K.W."/>
            <person name="Cichocki N."/>
            <person name="Veneault-Fourrey C."/>
            <person name="LaButti K."/>
            <person name="Lindquist E.A."/>
            <person name="Lipzen A."/>
            <person name="Lundell T."/>
            <person name="Morin E."/>
            <person name="Murat C."/>
            <person name="Riley R."/>
            <person name="Ohm R."/>
            <person name="Sun H."/>
            <person name="Tunlid A."/>
            <person name="Henrissat B."/>
            <person name="Grigoriev I.V."/>
            <person name="Hibbett D.S."/>
            <person name="Martin F."/>
        </authorList>
    </citation>
    <scope>NUCLEOTIDE SEQUENCE [LARGE SCALE GENOMIC DNA]</scope>
    <source>
        <strain evidence="1 2">SS14</strain>
    </source>
</reference>
<proteinExistence type="predicted"/>
<evidence type="ECO:0000313" key="1">
    <source>
        <dbReference type="EMBL" id="KIJ37929.1"/>
    </source>
</evidence>
<dbReference type="AlphaFoldDB" id="A0A0C9USX3"/>
<evidence type="ECO:0000313" key="2">
    <source>
        <dbReference type="Proteomes" id="UP000054279"/>
    </source>
</evidence>
<dbReference type="EMBL" id="KN837165">
    <property type="protein sequence ID" value="KIJ37929.1"/>
    <property type="molecule type" value="Genomic_DNA"/>
</dbReference>
<dbReference type="HOGENOM" id="CLU_1391026_0_0_1"/>
<gene>
    <name evidence="1" type="ORF">M422DRAFT_259549</name>
</gene>
<dbReference type="Proteomes" id="UP000054279">
    <property type="component" value="Unassembled WGS sequence"/>
</dbReference>
<dbReference type="OrthoDB" id="3231188at2759"/>
<organism evidence="1 2">
    <name type="scientific">Sphaerobolus stellatus (strain SS14)</name>
    <dbReference type="NCBI Taxonomy" id="990650"/>
    <lineage>
        <taxon>Eukaryota</taxon>
        <taxon>Fungi</taxon>
        <taxon>Dikarya</taxon>
        <taxon>Basidiomycota</taxon>
        <taxon>Agaricomycotina</taxon>
        <taxon>Agaricomycetes</taxon>
        <taxon>Phallomycetidae</taxon>
        <taxon>Geastrales</taxon>
        <taxon>Sphaerobolaceae</taxon>
        <taxon>Sphaerobolus</taxon>
    </lineage>
</organism>
<protein>
    <submittedName>
        <fullName evidence="1">Uncharacterized protein</fullName>
    </submittedName>
</protein>
<keyword evidence="2" id="KW-1185">Reference proteome</keyword>